<feature type="transmembrane region" description="Helical" evidence="1">
    <location>
        <begin position="20"/>
        <end position="38"/>
    </location>
</feature>
<evidence type="ECO:0000313" key="3">
    <source>
        <dbReference type="Proteomes" id="UP000438914"/>
    </source>
</evidence>
<evidence type="ECO:0000256" key="1">
    <source>
        <dbReference type="SAM" id="Phobius"/>
    </source>
</evidence>
<name>A0A7K0KIY0_9BACT</name>
<reference evidence="2 3" key="1">
    <citation type="submission" date="2019-08" db="EMBL/GenBank/DDBJ databases">
        <title>In-depth cultivation of the pig gut microbiome towards novel bacterial diversity and tailored functional studies.</title>
        <authorList>
            <person name="Wylensek D."/>
            <person name="Hitch T.C.A."/>
            <person name="Clavel T."/>
        </authorList>
    </citation>
    <scope>NUCLEOTIDE SEQUENCE [LARGE SCALE GENOMIC DNA]</scope>
    <source>
        <strain evidence="2 3">LKV-178-WT-2A</strain>
    </source>
</reference>
<accession>A0A7K0KIY0</accession>
<organism evidence="2 3">
    <name type="scientific">Hallella mizrahii</name>
    <dbReference type="NCBI Taxonomy" id="2606637"/>
    <lineage>
        <taxon>Bacteria</taxon>
        <taxon>Pseudomonadati</taxon>
        <taxon>Bacteroidota</taxon>
        <taxon>Bacteroidia</taxon>
        <taxon>Bacteroidales</taxon>
        <taxon>Prevotellaceae</taxon>
        <taxon>Hallella</taxon>
    </lineage>
</organism>
<protein>
    <submittedName>
        <fullName evidence="2">Uncharacterized protein</fullName>
    </submittedName>
</protein>
<keyword evidence="1" id="KW-1133">Transmembrane helix</keyword>
<comment type="caution">
    <text evidence="2">The sequence shown here is derived from an EMBL/GenBank/DDBJ whole genome shotgun (WGS) entry which is preliminary data.</text>
</comment>
<dbReference type="AlphaFoldDB" id="A0A7K0KIY0"/>
<gene>
    <name evidence="2" type="ORF">FYJ73_14555</name>
</gene>
<dbReference type="EMBL" id="VUNG01000059">
    <property type="protein sequence ID" value="MST85871.1"/>
    <property type="molecule type" value="Genomic_DNA"/>
</dbReference>
<keyword evidence="1" id="KW-0472">Membrane</keyword>
<sequence>MTRLRDFLSPLRQPFERSQVPMMVVLFSVLSTAVIAVVCMTGSLWMAGAVLLVLTIIEAAIYCFLSRSKGVGE</sequence>
<keyword evidence="1" id="KW-0812">Transmembrane</keyword>
<evidence type="ECO:0000313" key="2">
    <source>
        <dbReference type="EMBL" id="MST85871.1"/>
    </source>
</evidence>
<keyword evidence="3" id="KW-1185">Reference proteome</keyword>
<proteinExistence type="predicted"/>
<feature type="transmembrane region" description="Helical" evidence="1">
    <location>
        <begin position="44"/>
        <end position="65"/>
    </location>
</feature>
<dbReference type="Proteomes" id="UP000438914">
    <property type="component" value="Unassembled WGS sequence"/>
</dbReference>